<feature type="domain" description="Cell wall hydrolase SleB" evidence="2">
    <location>
        <begin position="32"/>
        <end position="92"/>
    </location>
</feature>
<dbReference type="Proteomes" id="UP000242699">
    <property type="component" value="Unassembled WGS sequence"/>
</dbReference>
<dbReference type="Gene3D" id="6.20.240.60">
    <property type="match status" value="1"/>
</dbReference>
<protein>
    <recommendedName>
        <fullName evidence="2">Cell wall hydrolase SleB domain-containing protein</fullName>
    </recommendedName>
</protein>
<comment type="caution">
    <text evidence="3">The sequence shown here is derived from an EMBL/GenBank/DDBJ whole genome shotgun (WGS) entry which is preliminary data.</text>
</comment>
<dbReference type="EMBL" id="PXYT01000036">
    <property type="protein sequence ID" value="PSR26452.1"/>
    <property type="molecule type" value="Genomic_DNA"/>
</dbReference>
<accession>A0A2T2WW54</accession>
<gene>
    <name evidence="3" type="ORF">C7B43_14010</name>
</gene>
<evidence type="ECO:0000313" key="4">
    <source>
        <dbReference type="Proteomes" id="UP000242699"/>
    </source>
</evidence>
<feature type="non-terminal residue" evidence="3">
    <location>
        <position position="1"/>
    </location>
</feature>
<evidence type="ECO:0000256" key="1">
    <source>
        <dbReference type="SAM" id="MobiDB-lite"/>
    </source>
</evidence>
<organism evidence="3 4">
    <name type="scientific">Sulfobacillus benefaciens</name>
    <dbReference type="NCBI Taxonomy" id="453960"/>
    <lineage>
        <taxon>Bacteria</taxon>
        <taxon>Bacillati</taxon>
        <taxon>Bacillota</taxon>
        <taxon>Clostridia</taxon>
        <taxon>Eubacteriales</taxon>
        <taxon>Clostridiales Family XVII. Incertae Sedis</taxon>
        <taxon>Sulfobacillus</taxon>
    </lineage>
</organism>
<feature type="region of interest" description="Disordered" evidence="1">
    <location>
        <begin position="1"/>
        <end position="29"/>
    </location>
</feature>
<dbReference type="Pfam" id="PF07486">
    <property type="entry name" value="Hydrolase_2"/>
    <property type="match status" value="1"/>
</dbReference>
<name>A0A2T2WW54_9FIRM</name>
<evidence type="ECO:0000259" key="2">
    <source>
        <dbReference type="Pfam" id="PF07486"/>
    </source>
</evidence>
<dbReference type="GO" id="GO:0016787">
    <property type="term" value="F:hydrolase activity"/>
    <property type="evidence" value="ECO:0007669"/>
    <property type="project" value="InterPro"/>
</dbReference>
<reference evidence="3 4" key="1">
    <citation type="journal article" date="2014" name="BMC Genomics">
        <title>Comparison of environmental and isolate Sulfobacillus genomes reveals diverse carbon, sulfur, nitrogen, and hydrogen metabolisms.</title>
        <authorList>
            <person name="Justice N.B."/>
            <person name="Norman A."/>
            <person name="Brown C.T."/>
            <person name="Singh A."/>
            <person name="Thomas B.C."/>
            <person name="Banfield J.F."/>
        </authorList>
    </citation>
    <scope>NUCLEOTIDE SEQUENCE [LARGE SCALE GENOMIC DNA]</scope>
    <source>
        <strain evidence="3">AMDSBA1</strain>
    </source>
</reference>
<dbReference type="InterPro" id="IPR011105">
    <property type="entry name" value="Cell_wall_hydrolase_SleB"/>
</dbReference>
<dbReference type="AlphaFoldDB" id="A0A2T2WW54"/>
<evidence type="ECO:0000313" key="3">
    <source>
        <dbReference type="EMBL" id="PSR26452.1"/>
    </source>
</evidence>
<proteinExistence type="predicted"/>
<sequence>LGAAIKEPGSCGGDPETPTSTPSGLGGGRVHSVTNGSIWSPVNSTAYLAAAAALRGWDPTHDALFFYNPSLPFNRWMTTLPITAAIASQVFCR</sequence>